<dbReference type="AlphaFoldDB" id="A0AAN8IM06"/>
<organism evidence="1 2">
    <name type="scientific">Trichostrongylus colubriformis</name>
    <name type="common">Black scour worm</name>
    <dbReference type="NCBI Taxonomy" id="6319"/>
    <lineage>
        <taxon>Eukaryota</taxon>
        <taxon>Metazoa</taxon>
        <taxon>Ecdysozoa</taxon>
        <taxon>Nematoda</taxon>
        <taxon>Chromadorea</taxon>
        <taxon>Rhabditida</taxon>
        <taxon>Rhabditina</taxon>
        <taxon>Rhabditomorpha</taxon>
        <taxon>Strongyloidea</taxon>
        <taxon>Trichostrongylidae</taxon>
        <taxon>Trichostrongylus</taxon>
    </lineage>
</organism>
<evidence type="ECO:0000313" key="1">
    <source>
        <dbReference type="EMBL" id="KAK5974237.1"/>
    </source>
</evidence>
<sequence length="68" mass="7741">MGWRDHVRLIALRSGDNVTNEALPRRQQLSWKSPNHLWKLVTTAASLMTEQFPMHSKSIDIVSRAASV</sequence>
<dbReference type="Proteomes" id="UP001331761">
    <property type="component" value="Unassembled WGS sequence"/>
</dbReference>
<accession>A0AAN8IM06</accession>
<dbReference type="EMBL" id="WIXE01014510">
    <property type="protein sequence ID" value="KAK5974237.1"/>
    <property type="molecule type" value="Genomic_DNA"/>
</dbReference>
<reference evidence="1 2" key="1">
    <citation type="submission" date="2019-10" db="EMBL/GenBank/DDBJ databases">
        <title>Assembly and Annotation for the nematode Trichostrongylus colubriformis.</title>
        <authorList>
            <person name="Martin J."/>
        </authorList>
    </citation>
    <scope>NUCLEOTIDE SEQUENCE [LARGE SCALE GENOMIC DNA]</scope>
    <source>
        <strain evidence="1">G859</strain>
        <tissue evidence="1">Whole worm</tissue>
    </source>
</reference>
<name>A0AAN8IM06_TRICO</name>
<comment type="caution">
    <text evidence="1">The sequence shown here is derived from an EMBL/GenBank/DDBJ whole genome shotgun (WGS) entry which is preliminary data.</text>
</comment>
<protein>
    <submittedName>
        <fullName evidence="1">Uncharacterized protein</fullName>
    </submittedName>
</protein>
<keyword evidence="2" id="KW-1185">Reference proteome</keyword>
<proteinExistence type="predicted"/>
<gene>
    <name evidence="1" type="ORF">GCK32_005210</name>
</gene>
<evidence type="ECO:0000313" key="2">
    <source>
        <dbReference type="Proteomes" id="UP001331761"/>
    </source>
</evidence>